<name>A0ABS7DI59_9GAMM</name>
<evidence type="ECO:0000313" key="2">
    <source>
        <dbReference type="Proteomes" id="UP000731465"/>
    </source>
</evidence>
<dbReference type="RefSeq" id="WP_219938194.1">
    <property type="nucleotide sequence ID" value="NZ_JAGFNY010000039.1"/>
</dbReference>
<organism evidence="1 2">
    <name type="scientific">Succinivibrio faecicola</name>
    <dbReference type="NCBI Taxonomy" id="2820300"/>
    <lineage>
        <taxon>Bacteria</taxon>
        <taxon>Pseudomonadati</taxon>
        <taxon>Pseudomonadota</taxon>
        <taxon>Gammaproteobacteria</taxon>
        <taxon>Aeromonadales</taxon>
        <taxon>Succinivibrionaceae</taxon>
        <taxon>Succinivibrio</taxon>
    </lineage>
</organism>
<keyword evidence="2" id="KW-1185">Reference proteome</keyword>
<dbReference type="EMBL" id="JAGFNY010000039">
    <property type="protein sequence ID" value="MBW7570971.1"/>
    <property type="molecule type" value="Genomic_DNA"/>
</dbReference>
<reference evidence="1 2" key="1">
    <citation type="submission" date="2021-03" db="EMBL/GenBank/DDBJ databases">
        <title>Succinivibrio sp. nov. isolated from feces of cow.</title>
        <authorList>
            <person name="Choi J.-Y."/>
        </authorList>
    </citation>
    <scope>NUCLEOTIDE SEQUENCE [LARGE SCALE GENOMIC DNA]</scope>
    <source>
        <strain evidence="1 2">AGMB01872</strain>
    </source>
</reference>
<comment type="caution">
    <text evidence="1">The sequence shown here is derived from an EMBL/GenBank/DDBJ whole genome shotgun (WGS) entry which is preliminary data.</text>
</comment>
<dbReference type="InterPro" id="IPR025935">
    <property type="entry name" value="AbiH"/>
</dbReference>
<proteinExistence type="predicted"/>
<dbReference type="Proteomes" id="UP000731465">
    <property type="component" value="Unassembled WGS sequence"/>
</dbReference>
<dbReference type="Pfam" id="PF14253">
    <property type="entry name" value="AbiH"/>
    <property type="match status" value="1"/>
</dbReference>
<gene>
    <name evidence="1" type="ORF">J5V48_08700</name>
</gene>
<sequence length="485" mass="56357">MFKYRDLKKSHDIRNITQIITPRGILDPFEVPKKKILIVGNGFDIRAGIQSSFEDFILYIVYGCALFNYKKKQEIKISDEEIKNFFSEKDCPFQLKAHEISTDEILDKCNIFASSMMGELVLGNLFPNFYQYIYFQPPEPVYFYNGDDYDESINEEKMLIRYIYGLEQGGSFIDNPEYNFLFLPKELRNKGIKSFEYLIHSELKSLQHKCKLKLWLDIESIIELIVTQTPDLKEKYGTSYQIPKDQASTDSLLLGLNSFEILLATYLRFAEEHLEKESSSSSFFKKITDDYSDSLSKRSNFLIQRVDISDATTIINYNYTNVAEKIFKQKNPNIDIRYINGSLHVKDEVRLDEIDTNIVVGYSNLEEIKVTKEQYPFEKKSRRILKNTEFIDIDSVINKELFDLTIIGHSCGIADSDILKPLLSSDYLKSAVILCHTVEDLFSIFNNLKKMLDKEQFNLLFSHPANKLNKNLFFSVEKKGGCTNN</sequence>
<protein>
    <submittedName>
        <fullName evidence="1">Uncharacterized protein</fullName>
    </submittedName>
</protein>
<accession>A0ABS7DI59</accession>
<evidence type="ECO:0000313" key="1">
    <source>
        <dbReference type="EMBL" id="MBW7570971.1"/>
    </source>
</evidence>